<feature type="domain" description="CobN/magnesium chelatase" evidence="1">
    <location>
        <begin position="98"/>
        <end position="1175"/>
    </location>
</feature>
<protein>
    <submittedName>
        <fullName evidence="2">Cobaltochelatase CobN</fullName>
        <ecNumber evidence="2">6.6.1.2</ecNumber>
    </submittedName>
</protein>
<sequence length="1193" mass="129535">MILLLSTSDTDLLSARSSEADYRLANPARLDLAELPALLEGAPIVVVRILGSERSWQEGLDTVRASGAHVVVLGGEQTPDAQLMKLSTVPAGTAAEAHAYLAQGGPENLTQLHRFLSDTLLLTGDGFEPPAVQPLWGVLEREPKSTEGPVIAILYYRAHHLSGNTEFVHALSDAVETAGGRALPIHCASLRTREPEMMAELAKADALLVTVLAAGGTRPSEVGAGGDDEAWDVAEMAALDIPILQALCLTSDRETWSANDDGLSPLDAGNQMAVPEFDGRLITVPFSFKEIDDDGLPKYVPDAERASRVAKIALAHARLRHTPPPERRIALMLSAYPTKHSRVGNAVGLDTPASAIELLRRMRDQGYDLGENPFPGVEPTGTDQPDGDALIHALIAAGGQDPEWLTEEQLSGNPIRVPADKYRQWFAELPAELREGMEEHWGPAPGELYVDNGDIVLASLQSGNVILMIQPPRGFGENPVAIYHNPDLPPSHHYLAAYRWLEEEFGAHAVVHLGKHGSLEWLPGKTAGLSDSCAPDAVLGNLPLIYPFLINDPGEGAQAKRRAHATIVDHLIPPMARAESYGDMARLEQLLDEHANIAAMDPAKLPAVRAQIWTLIQAAKLDHDLGVEERPHDAEFDDFLLHIDGWLCEVKDAQIRDGLHILGAAPVGEARINLVLAMLRAQQMWGGKQGAVPGLRSALGLKENSDAPLSEVDAIEQTARSLVEAMEARDWSPDAVAEVVAEVPEHQEVARVLTFAATEIVPRLAGTGAEIDAVLHALDGGYIPAGPSGSPLRGLINVLPTGRNFYTVDPKAIPSRLAWETGQALADSLLRRYKEDTGDWPRSVGLSVWGTSAMRTSGDDAAEVLALLGVQPIWDEASRRVTGIEAIPLAELGRPRIDVTVRISGFFRDAFPHVITLLDDAVRLVANLDEPDEQNFVRAHTRADLAAHGDERRATTRIFGSKPGAYGAGLLPLMDSGNWRDDKDLAEVYAVWGGFAYGRDLDGRPAREDMENSYKRIVVAAKNTDTREHDIADSDDYFQYHGGMIATVRALTGTAPASYVGDSTTPDAVRTRTLGEETARVFRARVVNPRWLAAMRKHGYKGAFELAATVDYLFGFDATAGVVGDWMYEKLTESYVLDEVNQEFLRQANPWALRGIIERLNEAADRGLWAEPDADLLAQLREVYLSLEGDLES</sequence>
<name>A0ABR9LGW6_9PSEU</name>
<dbReference type="InterPro" id="IPR003672">
    <property type="entry name" value="CobN/Mg_chltase"/>
</dbReference>
<dbReference type="NCBIfam" id="TIGR02257">
    <property type="entry name" value="cobalto_cobN"/>
    <property type="match status" value="1"/>
</dbReference>
<dbReference type="CDD" id="cd10150">
    <property type="entry name" value="CobN_like"/>
    <property type="match status" value="1"/>
</dbReference>
<keyword evidence="2" id="KW-0436">Ligase</keyword>
<dbReference type="PANTHER" id="PTHR44119">
    <property type="entry name" value="MAGNESIUM-CHELATASE SUBUNIT CHLH, CHLOROPLASTIC"/>
    <property type="match status" value="1"/>
</dbReference>
<dbReference type="PANTHER" id="PTHR44119:SF4">
    <property type="entry name" value="AEROBIC COBALTOCHELATASE SUBUNIT COBN"/>
    <property type="match status" value="1"/>
</dbReference>
<accession>A0ABR9LGW6</accession>
<organism evidence="2 3">
    <name type="scientific">Amycolatopsis roodepoortensis</name>
    <dbReference type="NCBI Taxonomy" id="700274"/>
    <lineage>
        <taxon>Bacteria</taxon>
        <taxon>Bacillati</taxon>
        <taxon>Actinomycetota</taxon>
        <taxon>Actinomycetes</taxon>
        <taxon>Pseudonocardiales</taxon>
        <taxon>Pseudonocardiaceae</taxon>
        <taxon>Amycolatopsis</taxon>
    </lineage>
</organism>
<dbReference type="InterPro" id="IPR011953">
    <property type="entry name" value="Cobalto_CobN"/>
</dbReference>
<dbReference type="EMBL" id="JADBEJ010000005">
    <property type="protein sequence ID" value="MBE1579341.1"/>
    <property type="molecule type" value="Genomic_DNA"/>
</dbReference>
<keyword evidence="3" id="KW-1185">Reference proteome</keyword>
<dbReference type="Pfam" id="PF02514">
    <property type="entry name" value="CobN-Mg_chel"/>
    <property type="match status" value="1"/>
</dbReference>
<reference evidence="2 3" key="1">
    <citation type="submission" date="2020-10" db="EMBL/GenBank/DDBJ databases">
        <title>Sequencing the genomes of 1000 actinobacteria strains.</title>
        <authorList>
            <person name="Klenk H.-P."/>
        </authorList>
    </citation>
    <scope>NUCLEOTIDE SEQUENCE [LARGE SCALE GENOMIC DNA]</scope>
    <source>
        <strain evidence="2 3">DSM 46661</strain>
    </source>
</reference>
<dbReference type="EC" id="6.6.1.2" evidence="2"/>
<dbReference type="GO" id="GO:0051116">
    <property type="term" value="F:cobaltochelatase activity"/>
    <property type="evidence" value="ECO:0007669"/>
    <property type="project" value="UniProtKB-EC"/>
</dbReference>
<comment type="caution">
    <text evidence="2">The sequence shown here is derived from an EMBL/GenBank/DDBJ whole genome shotgun (WGS) entry which is preliminary data.</text>
</comment>
<evidence type="ECO:0000259" key="1">
    <source>
        <dbReference type="Pfam" id="PF02514"/>
    </source>
</evidence>
<dbReference type="RefSeq" id="WP_192746111.1">
    <property type="nucleotide sequence ID" value="NZ_JADBEJ010000005.1"/>
</dbReference>
<dbReference type="Proteomes" id="UP000656548">
    <property type="component" value="Unassembled WGS sequence"/>
</dbReference>
<proteinExistence type="predicted"/>
<evidence type="ECO:0000313" key="2">
    <source>
        <dbReference type="EMBL" id="MBE1579341.1"/>
    </source>
</evidence>
<evidence type="ECO:0000313" key="3">
    <source>
        <dbReference type="Proteomes" id="UP000656548"/>
    </source>
</evidence>
<gene>
    <name evidence="2" type="ORF">H4W30_006401</name>
</gene>